<dbReference type="PANTHER" id="PTHR40045">
    <property type="entry name" value="YCGG FAMILY PROTEIN"/>
    <property type="match status" value="1"/>
</dbReference>
<reference evidence="1 2" key="1">
    <citation type="submission" date="2018-10" db="EMBL/GenBank/DDBJ databases">
        <authorList>
            <person name="Li J."/>
        </authorList>
    </citation>
    <scope>NUCLEOTIDE SEQUENCE [LARGE SCALE GENOMIC DNA]</scope>
    <source>
        <strain evidence="1 2">JCM 11654</strain>
    </source>
</reference>
<proteinExistence type="predicted"/>
<comment type="caution">
    <text evidence="1">The sequence shown here is derived from an EMBL/GenBank/DDBJ whole genome shotgun (WGS) entry which is preliminary data.</text>
</comment>
<dbReference type="EMBL" id="RCUY01000005">
    <property type="protein sequence ID" value="RLP83372.1"/>
    <property type="molecule type" value="Genomic_DNA"/>
</dbReference>
<gene>
    <name evidence="1" type="ORF">D9V34_07605</name>
</gene>
<accession>A0A3L7AVN6</accession>
<evidence type="ECO:0000313" key="2">
    <source>
        <dbReference type="Proteomes" id="UP000269438"/>
    </source>
</evidence>
<dbReference type="InterPro" id="IPR014988">
    <property type="entry name" value="Uncharacterised_YqcI/YcgG"/>
</dbReference>
<dbReference type="Proteomes" id="UP000269438">
    <property type="component" value="Unassembled WGS sequence"/>
</dbReference>
<evidence type="ECO:0000313" key="1">
    <source>
        <dbReference type="EMBL" id="RLP83372.1"/>
    </source>
</evidence>
<protein>
    <submittedName>
        <fullName evidence="1">YqcI/YcgG family protein</fullName>
    </submittedName>
</protein>
<dbReference type="OrthoDB" id="283514at2"/>
<dbReference type="Pfam" id="PF08892">
    <property type="entry name" value="YqcI_YcgG"/>
    <property type="match status" value="1"/>
</dbReference>
<dbReference type="AlphaFoldDB" id="A0A3L7AVN6"/>
<sequence>MSARMEPSAAASLSGNSVMFAQYSWCQGSAAASSVISQISATLRAARRTYSRNARGTWPTIAILGVILCAPRVFGLSTTSKGLGATLSPMPRGNQLNTRSALILTTIVISFEVGRGRLERVNTRETGGKMSNPNILVSSVSEAPDGWQRDAIQNFELRLLDAQNPFPCIFGVGAMAQGTLRFGFVADSGGQDSNLAHLLTLFTQVCRDLGNRTSLVCFFESWAVERNHDAYFRHFWALLHHTSTHDDDSWPVEVDRHPEHALFEFSFGGEAMFVVANTDLHTQRKSRYFERVTLTFQPRFVFDGLEAGGAKGDRARSIIRARLATYDAAPVSEQLGNYGDSNNREWRQYYLDDGQHAQIPSECPVHTFSPGAETVA</sequence>
<keyword evidence="2" id="KW-1185">Reference proteome</keyword>
<dbReference type="PANTHER" id="PTHR40045:SF1">
    <property type="entry name" value="YQCI_YCGG FAMILY PROTEIN"/>
    <property type="match status" value="1"/>
</dbReference>
<organism evidence="1 2">
    <name type="scientific">Mycetocola lacteus</name>
    <dbReference type="NCBI Taxonomy" id="76637"/>
    <lineage>
        <taxon>Bacteria</taxon>
        <taxon>Bacillati</taxon>
        <taxon>Actinomycetota</taxon>
        <taxon>Actinomycetes</taxon>
        <taxon>Micrococcales</taxon>
        <taxon>Microbacteriaceae</taxon>
        <taxon>Mycetocola</taxon>
    </lineage>
</organism>
<name>A0A3L7AVN6_9MICO</name>